<proteinExistence type="inferred from homology"/>
<keyword evidence="5" id="KW-1185">Reference proteome</keyword>
<dbReference type="InterPro" id="IPR012674">
    <property type="entry name" value="Calycin"/>
</dbReference>
<sequence>MEPFLGKWELQKSQGFGELLKQLGVDKKYYEIVDDMKNIVEFSQLQQGQYKFCSENKLQKTEIEFSLGKEFQENTPDAKIIKSIMTIENGVMKQDQTREGKKFQTLRMIENGQMKTVARFGDYECERWYKKL</sequence>
<dbReference type="Gene3D" id="2.40.128.20">
    <property type="match status" value="1"/>
</dbReference>
<protein>
    <submittedName>
        <fullName evidence="6">FABP domain-containing protein</fullName>
    </submittedName>
</protein>
<dbReference type="Proteomes" id="UP000278807">
    <property type="component" value="Unassembled WGS sequence"/>
</dbReference>
<keyword evidence="2" id="KW-0446">Lipid-binding</keyword>
<dbReference type="GO" id="GO:0008289">
    <property type="term" value="F:lipid binding"/>
    <property type="evidence" value="ECO:0007669"/>
    <property type="project" value="UniProtKB-KW"/>
</dbReference>
<dbReference type="InterPro" id="IPR031259">
    <property type="entry name" value="ILBP"/>
</dbReference>
<evidence type="ECO:0000313" key="4">
    <source>
        <dbReference type="EMBL" id="VDN98930.1"/>
    </source>
</evidence>
<dbReference type="InterPro" id="IPR000463">
    <property type="entry name" value="Fatty_acid-bd"/>
</dbReference>
<gene>
    <name evidence="4" type="ORF">HNAJ_LOCUS3071</name>
</gene>
<name>A0A0R3T7N4_RODNA</name>
<evidence type="ECO:0000259" key="3">
    <source>
        <dbReference type="Pfam" id="PF00061"/>
    </source>
</evidence>
<dbReference type="InterPro" id="IPR000566">
    <property type="entry name" value="Lipocln_cytosolic_FA-bd_dom"/>
</dbReference>
<accession>A0A0R3T7N4</accession>
<reference evidence="6" key="1">
    <citation type="submission" date="2017-02" db="UniProtKB">
        <authorList>
            <consortium name="WormBaseParasite"/>
        </authorList>
    </citation>
    <scope>IDENTIFICATION</scope>
</reference>
<dbReference type="AlphaFoldDB" id="A0A0R3T7N4"/>
<dbReference type="OrthoDB" id="412780at2759"/>
<organism evidence="6">
    <name type="scientific">Rodentolepis nana</name>
    <name type="common">Dwarf tapeworm</name>
    <name type="synonym">Hymenolepis nana</name>
    <dbReference type="NCBI Taxonomy" id="102285"/>
    <lineage>
        <taxon>Eukaryota</taxon>
        <taxon>Metazoa</taxon>
        <taxon>Spiralia</taxon>
        <taxon>Lophotrochozoa</taxon>
        <taxon>Platyhelminthes</taxon>
        <taxon>Cestoda</taxon>
        <taxon>Eucestoda</taxon>
        <taxon>Cyclophyllidea</taxon>
        <taxon>Hymenolepididae</taxon>
        <taxon>Rodentolepis</taxon>
    </lineage>
</organism>
<dbReference type="EMBL" id="UZAE01001688">
    <property type="protein sequence ID" value="VDN98930.1"/>
    <property type="molecule type" value="Genomic_DNA"/>
</dbReference>
<dbReference type="STRING" id="102285.A0A0R3T7N4"/>
<reference evidence="4 5" key="2">
    <citation type="submission" date="2018-11" db="EMBL/GenBank/DDBJ databases">
        <authorList>
            <consortium name="Pathogen Informatics"/>
        </authorList>
    </citation>
    <scope>NUCLEOTIDE SEQUENCE [LARGE SCALE GENOMIC DNA]</scope>
</reference>
<comment type="similarity">
    <text evidence="1">Belongs to the calycin superfamily. Fatty-acid binding protein (FABP) family.</text>
</comment>
<evidence type="ECO:0000256" key="1">
    <source>
        <dbReference type="ARBA" id="ARBA00008390"/>
    </source>
</evidence>
<dbReference type="CDD" id="cd00742">
    <property type="entry name" value="FABP"/>
    <property type="match status" value="1"/>
</dbReference>
<dbReference type="PANTHER" id="PTHR11955">
    <property type="entry name" value="FATTY ACID BINDING PROTEIN"/>
    <property type="match status" value="1"/>
</dbReference>
<evidence type="ECO:0000256" key="2">
    <source>
        <dbReference type="ARBA" id="ARBA00023121"/>
    </source>
</evidence>
<dbReference type="PRINTS" id="PR00178">
    <property type="entry name" value="FATTYACIDBP"/>
</dbReference>
<feature type="domain" description="Lipocalin/cytosolic fatty-acid binding" evidence="3">
    <location>
        <begin position="6"/>
        <end position="120"/>
    </location>
</feature>
<dbReference type="Pfam" id="PF00061">
    <property type="entry name" value="Lipocalin"/>
    <property type="match status" value="1"/>
</dbReference>
<dbReference type="SUPFAM" id="SSF50814">
    <property type="entry name" value="Lipocalins"/>
    <property type="match status" value="1"/>
</dbReference>
<evidence type="ECO:0000313" key="5">
    <source>
        <dbReference type="Proteomes" id="UP000278807"/>
    </source>
</evidence>
<evidence type="ECO:0000313" key="6">
    <source>
        <dbReference type="WBParaSite" id="HNAJ_0000307201-mRNA-1"/>
    </source>
</evidence>
<dbReference type="WBParaSite" id="HNAJ_0000307201-mRNA-1">
    <property type="protein sequence ID" value="HNAJ_0000307201-mRNA-1"/>
    <property type="gene ID" value="HNAJ_0000307201"/>
</dbReference>